<dbReference type="GeneID" id="54409683"/>
<sequence>MPSPTQARTMFRSAARYLTEQHPFARNPTTMPSHSIRYLDLNKRVVKASALYFPFAVGVLGWPVAAAWWFNGSM</sequence>
<dbReference type="RefSeq" id="XP_033518458.1">
    <property type="nucleotide sequence ID" value="XM_033669251.1"/>
</dbReference>
<gene>
    <name evidence="2" type="ORF">P153DRAFT_371363</name>
</gene>
<keyword evidence="3" id="KW-1185">Reference proteome</keyword>
<keyword evidence="1" id="KW-0812">Transmembrane</keyword>
<organism evidence="2 3">
    <name type="scientific">Dothidotthia symphoricarpi CBS 119687</name>
    <dbReference type="NCBI Taxonomy" id="1392245"/>
    <lineage>
        <taxon>Eukaryota</taxon>
        <taxon>Fungi</taxon>
        <taxon>Dikarya</taxon>
        <taxon>Ascomycota</taxon>
        <taxon>Pezizomycotina</taxon>
        <taxon>Dothideomycetes</taxon>
        <taxon>Pleosporomycetidae</taxon>
        <taxon>Pleosporales</taxon>
        <taxon>Dothidotthiaceae</taxon>
        <taxon>Dothidotthia</taxon>
    </lineage>
</organism>
<name>A0A6A5ZYH0_9PLEO</name>
<evidence type="ECO:0000256" key="1">
    <source>
        <dbReference type="SAM" id="Phobius"/>
    </source>
</evidence>
<dbReference type="AlphaFoldDB" id="A0A6A5ZYH0"/>
<keyword evidence="1" id="KW-0472">Membrane</keyword>
<evidence type="ECO:0000313" key="2">
    <source>
        <dbReference type="EMBL" id="KAF2124065.1"/>
    </source>
</evidence>
<reference evidence="2" key="1">
    <citation type="journal article" date="2020" name="Stud. Mycol.">
        <title>101 Dothideomycetes genomes: a test case for predicting lifestyles and emergence of pathogens.</title>
        <authorList>
            <person name="Haridas S."/>
            <person name="Albert R."/>
            <person name="Binder M."/>
            <person name="Bloem J."/>
            <person name="Labutti K."/>
            <person name="Salamov A."/>
            <person name="Andreopoulos B."/>
            <person name="Baker S."/>
            <person name="Barry K."/>
            <person name="Bills G."/>
            <person name="Bluhm B."/>
            <person name="Cannon C."/>
            <person name="Castanera R."/>
            <person name="Culley D."/>
            <person name="Daum C."/>
            <person name="Ezra D."/>
            <person name="Gonzalez J."/>
            <person name="Henrissat B."/>
            <person name="Kuo A."/>
            <person name="Liang C."/>
            <person name="Lipzen A."/>
            <person name="Lutzoni F."/>
            <person name="Magnuson J."/>
            <person name="Mondo S."/>
            <person name="Nolan M."/>
            <person name="Ohm R."/>
            <person name="Pangilinan J."/>
            <person name="Park H.-J."/>
            <person name="Ramirez L."/>
            <person name="Alfaro M."/>
            <person name="Sun H."/>
            <person name="Tritt A."/>
            <person name="Yoshinaga Y."/>
            <person name="Zwiers L.-H."/>
            <person name="Turgeon B."/>
            <person name="Goodwin S."/>
            <person name="Spatafora J."/>
            <person name="Crous P."/>
            <person name="Grigoriev I."/>
        </authorList>
    </citation>
    <scope>NUCLEOTIDE SEQUENCE</scope>
    <source>
        <strain evidence="2">CBS 119687</strain>
    </source>
</reference>
<evidence type="ECO:0000313" key="3">
    <source>
        <dbReference type="Proteomes" id="UP000799771"/>
    </source>
</evidence>
<protein>
    <submittedName>
        <fullName evidence="2">Uncharacterized protein</fullName>
    </submittedName>
</protein>
<keyword evidence="1" id="KW-1133">Transmembrane helix</keyword>
<accession>A0A6A5ZYH0</accession>
<dbReference type="OrthoDB" id="4829316at2759"/>
<dbReference type="EMBL" id="ML977521">
    <property type="protein sequence ID" value="KAF2124065.1"/>
    <property type="molecule type" value="Genomic_DNA"/>
</dbReference>
<proteinExistence type="predicted"/>
<feature type="transmembrane region" description="Helical" evidence="1">
    <location>
        <begin position="51"/>
        <end position="70"/>
    </location>
</feature>
<dbReference type="Proteomes" id="UP000799771">
    <property type="component" value="Unassembled WGS sequence"/>
</dbReference>